<dbReference type="GO" id="GO:0005737">
    <property type="term" value="C:cytoplasm"/>
    <property type="evidence" value="ECO:0007669"/>
    <property type="project" value="TreeGrafter"/>
</dbReference>
<dbReference type="EMBL" id="HAAD01000860">
    <property type="protein sequence ID" value="CDG67092.1"/>
    <property type="molecule type" value="mRNA"/>
</dbReference>
<dbReference type="SMART" id="SM00358">
    <property type="entry name" value="DSRM"/>
    <property type="match status" value="5"/>
</dbReference>
<dbReference type="PROSITE" id="PS50137">
    <property type="entry name" value="DS_RBD"/>
    <property type="match status" value="4"/>
</dbReference>
<evidence type="ECO:0000259" key="3">
    <source>
        <dbReference type="PROSITE" id="PS50137"/>
    </source>
</evidence>
<feature type="binding site" evidence="6">
    <location>
        <position position="851"/>
    </location>
    <ligand>
        <name>1D-myo-inositol hexakisphosphate</name>
        <dbReference type="ChEBI" id="CHEBI:58130"/>
    </ligand>
</feature>
<reference evidence="5" key="1">
    <citation type="journal article" date="2013" name="Genome Biol. Evol.">
        <title>Punctuated emergences of genetic and phenotypic innovations in eumetazoan, bilaterian, euteleostome, and hominidae ancestors.</title>
        <authorList>
            <person name="Wenger Y."/>
            <person name="Galliot B."/>
        </authorList>
    </citation>
    <scope>NUCLEOTIDE SEQUENCE</scope>
    <source>
        <tissue evidence="5">Whole animals</tissue>
    </source>
</reference>
<feature type="domain" description="DRBM" evidence="3">
    <location>
        <begin position="182"/>
        <end position="218"/>
    </location>
</feature>
<keyword evidence="6" id="KW-0479">Metal-binding</keyword>
<dbReference type="SMART" id="SM00552">
    <property type="entry name" value="ADEAMc"/>
    <property type="match status" value="1"/>
</dbReference>
<dbReference type="PDB" id="9DP5">
    <property type="method" value="X-ray"/>
    <property type="resolution" value="2.00 A"/>
    <property type="chains" value="A/B=492-863"/>
</dbReference>
<feature type="binding site" evidence="6">
    <location>
        <position position="832"/>
    </location>
    <ligand>
        <name>1D-myo-inositol hexakisphosphate</name>
        <dbReference type="ChEBI" id="CHEBI:58130"/>
    </ligand>
</feature>
<keyword evidence="6" id="KW-0862">Zinc</keyword>
<feature type="domain" description="DRBM" evidence="3">
    <location>
        <begin position="417"/>
        <end position="479"/>
    </location>
</feature>
<reference evidence="6" key="2">
    <citation type="journal article" date="2025" name="Arch. Biochem. Biophys.">
        <title>Phylogenetic and structural analysis of Hydra ADAR.</title>
        <authorList>
            <person name="Wilcox X.E."/>
            <person name="Zhang H."/>
            <person name="Mah J.L."/>
            <person name="Cazet J.F."/>
            <person name="Mozumder S."/>
            <person name="Venkatesh S."/>
            <person name="Juliano C.E."/>
            <person name="Beal P.A."/>
            <person name="Fisher A.J."/>
        </authorList>
    </citation>
    <scope>X-RAY CRYSTALLOGRAPHY (2.00 ANGSTROMS) OF 492-863 IN COMPLEX WITH 1D-MYO-INOSITOL HEXAKISPHOSPHATE AND ZN(2+)</scope>
</reference>
<feature type="binding site" evidence="6">
    <location>
        <position position="691"/>
    </location>
    <ligand>
        <name>1D-myo-inositol hexakisphosphate</name>
        <dbReference type="ChEBI" id="CHEBI:58130"/>
    </ligand>
</feature>
<dbReference type="SUPFAM" id="SSF54768">
    <property type="entry name" value="dsRNA-binding domain-like"/>
    <property type="match status" value="5"/>
</dbReference>
<evidence type="ECO:0000259" key="4">
    <source>
        <dbReference type="PROSITE" id="PS50141"/>
    </source>
</evidence>
<evidence type="ECO:0007829" key="6">
    <source>
        <dbReference type="PDB" id="9DP5"/>
    </source>
</evidence>
<proteinExistence type="evidence at protein level"/>
<sequence>MFTKRQHSENDSYEFQPSNSKKSKIETQKNPVSQMHEMYPGITIDYKNEGTPQQPKFLAFTTVKGKHFDCYGASKQKAKQNLAIKILYTNNSMNNSPANIGYSDIRPNLVKKNGYEQSQKQDYSFSDEREISQKMVNQKEFFMDRQAVDEDKVRCHPAMMLTETFPKLVINYVEGLGKGDHQFKAAAEINGNMFYGEGRSKKIAKINLAKSVFSCLYNIRVYNEENSLKPPKKDLIKNDETNLEKMFPLAQLKNLLGGNLKFEIVKQEPLPGSNEPVFHATLVVEGVAYEAIGKSKSLAKLRTAKKVLEIMKPKRCDTSGKIDTSRHPNTVFNELYQGVNFVESEAKGVNDNLEFHYETTIEGKVFKEKASSKKKAKLRLILKVFQELNGIPPVDWTSIDSSDTGHDKETGLLQAHQPIVLLTKLNPHIRFTMTEDIIDGAKKYKAIAFVGEQEFVGEGVSKKAAKTAAARITLKILFGIEPENYKEPGEFADDEPKNEISAEFSDSIADAVQNRFAALLQDENQSKVIAAFVLCIYEGEDVAPKLKVISIGTGTKCISGEQIGQKGETLNDCHGEIIACRGFRQFLYDELVKSLQKKTDVIFKSKGNGKFVLKPNIKVYLYINTAPCGDGRVFSLHVQQGAKNKTAGMLRTKIENGQGTIPVPEKSIQTSDGILEGERLRTMSCSDKILKWNVLGVQGALLSLFIEPIYLHGIVVGLHYNYDTLKRALIKRIAKMDSFSQPYQLNLPSLGHPSKIDAVRDTSKSTSNSFNWYYGQNTVEAVNSITGQTVIQTPSRLCKLAFFDKLRLVISLSSNRFAFQTYHDAKMLAKEYQSTKEYFFKALSESLCGKWIGKPYEHDMFGY</sequence>
<dbReference type="PROSITE" id="PS50141">
    <property type="entry name" value="A_DEAMIN_EDITASE"/>
    <property type="match status" value="1"/>
</dbReference>
<accession>T2M593</accession>
<dbReference type="GO" id="GO:0003725">
    <property type="term" value="F:double-stranded RNA binding"/>
    <property type="evidence" value="ECO:0007669"/>
    <property type="project" value="TreeGrafter"/>
</dbReference>
<feature type="binding site" evidence="6">
    <location>
        <position position="581"/>
    </location>
    <ligand>
        <name>1D-myo-inositol hexakisphosphate</name>
        <dbReference type="ChEBI" id="CHEBI:58130"/>
    </ligand>
</feature>
<feature type="binding site" evidence="6">
    <location>
        <position position="584"/>
    </location>
    <ligand>
        <name>1D-myo-inositol hexakisphosphate</name>
        <dbReference type="ChEBI" id="CHEBI:58130"/>
    </ligand>
</feature>
<feature type="binding site" evidence="6">
    <location>
        <position position="576"/>
    </location>
    <ligand>
        <name>Zn(2+)</name>
        <dbReference type="ChEBI" id="CHEBI:29105"/>
    </ligand>
</feature>
<name>T2M593_HYDVU</name>
<keyword evidence="1" id="KW-0694">RNA-binding</keyword>
<dbReference type="GO" id="GO:0006396">
    <property type="term" value="P:RNA processing"/>
    <property type="evidence" value="ECO:0007669"/>
    <property type="project" value="InterPro"/>
</dbReference>
<dbReference type="GO" id="GO:0008251">
    <property type="term" value="F:tRNA-specific adenosine deaminase activity"/>
    <property type="evidence" value="ECO:0007669"/>
    <property type="project" value="TreeGrafter"/>
</dbReference>
<evidence type="ECO:0000313" key="5">
    <source>
        <dbReference type="EMBL" id="CDG67092.1"/>
    </source>
</evidence>
<feature type="binding site" evidence="6">
    <location>
        <position position="685"/>
    </location>
    <ligand>
        <name>Zn(2+)</name>
        <dbReference type="ChEBI" id="CHEBI:29105"/>
    </ligand>
</feature>
<feature type="binding site" evidence="6">
    <location>
        <position position="574"/>
    </location>
    <ligand>
        <name>Zn(2+)</name>
        <dbReference type="ChEBI" id="CHEBI:29105"/>
    </ligand>
</feature>
<dbReference type="GO" id="GO:0046872">
    <property type="term" value="F:metal ion binding"/>
    <property type="evidence" value="ECO:0007669"/>
    <property type="project" value="UniProtKB-KW"/>
</dbReference>
<feature type="domain" description="A to I editase" evidence="4">
    <location>
        <begin position="550"/>
        <end position="861"/>
    </location>
</feature>
<feature type="binding site" evidence="6">
    <location>
        <position position="571"/>
    </location>
    <ligand>
        <name>1D-myo-inositol hexakisphosphate</name>
        <dbReference type="ChEBI" id="CHEBI:58130"/>
    </ligand>
</feature>
<feature type="binding site" evidence="6">
    <location>
        <position position="836"/>
    </location>
    <ligand>
        <name>1D-myo-inositol hexakisphosphate</name>
        <dbReference type="ChEBI" id="CHEBI:58130"/>
    </ligand>
</feature>
<protein>
    <submittedName>
        <fullName evidence="5">Double-stranded RNA-specific editase B2</fullName>
    </submittedName>
</protein>
<dbReference type="SMR" id="T2M593"/>
<evidence type="ECO:0000256" key="1">
    <source>
        <dbReference type="PROSITE-ProRule" id="PRU00266"/>
    </source>
</evidence>
<dbReference type="PANTHER" id="PTHR10910:SF62">
    <property type="entry name" value="AT07585P-RELATED"/>
    <property type="match status" value="1"/>
</dbReference>
<dbReference type="CDD" id="cd00048">
    <property type="entry name" value="DSRM_SF"/>
    <property type="match status" value="1"/>
</dbReference>
<feature type="binding site" evidence="6">
    <location>
        <position position="826"/>
    </location>
    <ligand>
        <name>1D-myo-inositol hexakisphosphate</name>
        <dbReference type="ChEBI" id="CHEBI:58130"/>
    </ligand>
</feature>
<feature type="binding site" evidence="6">
    <location>
        <position position="700"/>
    </location>
    <ligand>
        <name>1D-myo-inositol hexakisphosphate</name>
        <dbReference type="ChEBI" id="CHEBI:58130"/>
    </ligand>
</feature>
<dbReference type="Gene3D" id="3.30.160.20">
    <property type="match status" value="5"/>
</dbReference>
<evidence type="ECO:0000256" key="2">
    <source>
        <dbReference type="SAM" id="MobiDB-lite"/>
    </source>
</evidence>
<feature type="binding site" evidence="6">
    <location>
        <position position="822"/>
    </location>
    <ligand>
        <name>1D-myo-inositol hexakisphosphate</name>
        <dbReference type="ChEBI" id="CHEBI:58130"/>
    </ligand>
</feature>
<dbReference type="InterPro" id="IPR002466">
    <property type="entry name" value="A_deamin"/>
</dbReference>
<feature type="domain" description="DRBM" evidence="3">
    <location>
        <begin position="30"/>
        <end position="87"/>
    </location>
</feature>
<dbReference type="GO" id="GO:0003726">
    <property type="term" value="F:double-stranded RNA adenosine deaminase activity"/>
    <property type="evidence" value="ECO:0007669"/>
    <property type="project" value="TreeGrafter"/>
</dbReference>
<gene>
    <name evidence="5" type="primary">ADARB2</name>
</gene>
<feature type="region of interest" description="Disordered" evidence="2">
    <location>
        <begin position="1"/>
        <end position="33"/>
    </location>
</feature>
<dbReference type="PANTHER" id="PTHR10910">
    <property type="entry name" value="EUKARYOTE SPECIFIC DSRNA BINDING PROTEIN"/>
    <property type="match status" value="1"/>
</dbReference>
<feature type="binding site" evidence="6">
    <location>
        <position position="799"/>
    </location>
    <ligand>
        <name>1D-myo-inositol hexakisphosphate</name>
        <dbReference type="ChEBI" id="CHEBI:58130"/>
    </ligand>
</feature>
<dbReference type="GO" id="GO:0005730">
    <property type="term" value="C:nucleolus"/>
    <property type="evidence" value="ECO:0007669"/>
    <property type="project" value="TreeGrafter"/>
</dbReference>
<feature type="binding site" evidence="6">
    <location>
        <position position="854"/>
    </location>
    <ligand>
        <name>1D-myo-inositol hexakisphosphate</name>
        <dbReference type="ChEBI" id="CHEBI:58130"/>
    </ligand>
</feature>
<dbReference type="OrthoDB" id="10268011at2759"/>
<keyword evidence="6" id="KW-0002">3D-structure</keyword>
<dbReference type="AlphaFoldDB" id="T2M593"/>
<organism evidence="5">
    <name type="scientific">Hydra vulgaris</name>
    <name type="common">Hydra</name>
    <name type="synonym">Hydra attenuata</name>
    <dbReference type="NCBI Taxonomy" id="6087"/>
    <lineage>
        <taxon>Eukaryota</taxon>
        <taxon>Metazoa</taxon>
        <taxon>Cnidaria</taxon>
        <taxon>Hydrozoa</taxon>
        <taxon>Hydroidolina</taxon>
        <taxon>Anthoathecata</taxon>
        <taxon>Aplanulata</taxon>
        <taxon>Hydridae</taxon>
        <taxon>Hydra</taxon>
    </lineage>
</organism>
<feature type="domain" description="DRBM" evidence="3">
    <location>
        <begin position="241"/>
        <end position="313"/>
    </location>
</feature>
<dbReference type="GO" id="GO:0006382">
    <property type="term" value="P:adenosine to inosine editing"/>
    <property type="evidence" value="ECO:0007669"/>
    <property type="project" value="TreeGrafter"/>
</dbReference>
<dbReference type="Pfam" id="PF02137">
    <property type="entry name" value="A_deamin"/>
    <property type="match status" value="1"/>
</dbReference>
<feature type="binding site" evidence="6">
    <location>
        <position position="688"/>
    </location>
    <ligand>
        <name>1D-myo-inositol hexakisphosphate</name>
        <dbReference type="ChEBI" id="CHEBI:58130"/>
    </ligand>
</feature>
<feature type="binding site" evidence="6">
    <location>
        <position position="628"/>
    </location>
    <ligand>
        <name>Zn(2+)</name>
        <dbReference type="ChEBI" id="CHEBI:29105"/>
    </ligand>
</feature>
<feature type="compositionally biased region" description="Basic and acidic residues" evidence="2">
    <location>
        <begin position="1"/>
        <end position="10"/>
    </location>
</feature>
<dbReference type="InterPro" id="IPR014720">
    <property type="entry name" value="dsRBD_dom"/>
</dbReference>